<feature type="transmembrane region" description="Helical" evidence="1">
    <location>
        <begin position="9"/>
        <end position="27"/>
    </location>
</feature>
<name>A0AAU8CGD5_9EURY</name>
<dbReference type="RefSeq" id="WP_353635220.1">
    <property type="nucleotide sequence ID" value="NZ_CP159204.1"/>
</dbReference>
<dbReference type="EMBL" id="CP159204">
    <property type="protein sequence ID" value="XCF17819.1"/>
    <property type="molecule type" value="Genomic_DNA"/>
</dbReference>
<dbReference type="GeneID" id="91108962"/>
<accession>A0AAU8CGD5</accession>
<dbReference type="AlphaFoldDB" id="A0AAU8CGD5"/>
<keyword evidence="1" id="KW-0812">Transmembrane</keyword>
<feature type="transmembrane region" description="Helical" evidence="1">
    <location>
        <begin position="59"/>
        <end position="77"/>
    </location>
</feature>
<evidence type="ECO:0008006" key="3">
    <source>
        <dbReference type="Google" id="ProtNLM"/>
    </source>
</evidence>
<keyword evidence="1" id="KW-1133">Transmembrane helix</keyword>
<dbReference type="KEGG" id="hanx:ABSL23_07395"/>
<organism evidence="2">
    <name type="scientific">Halobacterium sp. NMX12-1</name>
    <dbReference type="NCBI Taxonomy" id="3166650"/>
    <lineage>
        <taxon>Archaea</taxon>
        <taxon>Methanobacteriati</taxon>
        <taxon>Methanobacteriota</taxon>
        <taxon>Stenosarchaea group</taxon>
        <taxon>Halobacteria</taxon>
        <taxon>Halobacteriales</taxon>
        <taxon>Halobacteriaceae</taxon>
        <taxon>Halobacterium</taxon>
    </lineage>
</organism>
<keyword evidence="1" id="KW-0472">Membrane</keyword>
<feature type="transmembrane region" description="Helical" evidence="1">
    <location>
        <begin position="89"/>
        <end position="111"/>
    </location>
</feature>
<protein>
    <recommendedName>
        <fullName evidence="3">Cox cluster protein</fullName>
    </recommendedName>
</protein>
<reference evidence="2" key="1">
    <citation type="submission" date="2024-06" db="EMBL/GenBank/DDBJ databases">
        <title>Genome Sequence of an extremely halophilic archaeon isolated from Permian era halite, Salado Formation, Carlsbad, New Mexico: Halobacterium sp. strain NMX12-1.</title>
        <authorList>
            <person name="Sotoa L."/>
            <person name="DasSarma P."/>
            <person name="Anton B.P."/>
            <person name="Vincze T."/>
            <person name="Verma I."/>
            <person name="Eralp B."/>
            <person name="Powers D.W."/>
            <person name="Dozier B.L."/>
            <person name="Roberts R.J."/>
            <person name="DasSarma S."/>
        </authorList>
    </citation>
    <scope>NUCLEOTIDE SEQUENCE</scope>
    <source>
        <strain evidence="2">NMX12-1</strain>
    </source>
</reference>
<evidence type="ECO:0000313" key="2">
    <source>
        <dbReference type="EMBL" id="XCF17819.1"/>
    </source>
</evidence>
<dbReference type="InterPro" id="IPR058307">
    <property type="entry name" value="DUF7994"/>
</dbReference>
<gene>
    <name evidence="2" type="ORF">ABSL23_07395</name>
</gene>
<feature type="transmembrane region" description="Helical" evidence="1">
    <location>
        <begin position="33"/>
        <end position="52"/>
    </location>
</feature>
<proteinExistence type="predicted"/>
<evidence type="ECO:0000256" key="1">
    <source>
        <dbReference type="SAM" id="Phobius"/>
    </source>
</evidence>
<dbReference type="Pfam" id="PF25957">
    <property type="entry name" value="DUF7994"/>
    <property type="match status" value="1"/>
</dbReference>
<sequence>MVQRRVNRWVGVFLLVVGVGGLALTFLPSLLLGVQMTLLAVAGALFVAAGVTDRVRWSLLAGVGNVALGLSLVVSGTETLGDQSGTGDLAYAALVAVGGLTLAVIGVGYVVEHDAFDTEP</sequence>